<dbReference type="AlphaFoldDB" id="A0A089WMV5"/>
<dbReference type="STRING" id="157783.LK03_04110"/>
<dbReference type="OrthoDB" id="6904039at2"/>
<evidence type="ECO:0000313" key="4">
    <source>
        <dbReference type="Proteomes" id="UP000029493"/>
    </source>
</evidence>
<organism evidence="3 4">
    <name type="scientific">Pseudomonas cremoricolorata</name>
    <dbReference type="NCBI Taxonomy" id="157783"/>
    <lineage>
        <taxon>Bacteria</taxon>
        <taxon>Pseudomonadati</taxon>
        <taxon>Pseudomonadota</taxon>
        <taxon>Gammaproteobacteria</taxon>
        <taxon>Pseudomonadales</taxon>
        <taxon>Pseudomonadaceae</taxon>
        <taxon>Pseudomonas</taxon>
    </lineage>
</organism>
<keyword evidence="2" id="KW-0175">Coiled coil</keyword>
<comment type="similarity">
    <text evidence="1">Belongs to the ZapA family. Type 1 subfamily.</text>
</comment>
<proteinExistence type="inferred from homology"/>
<reference evidence="3 4" key="1">
    <citation type="submission" date="2014-09" db="EMBL/GenBank/DDBJ databases">
        <authorList>
            <person name="Chan K.-G."/>
        </authorList>
    </citation>
    <scope>NUCLEOTIDE SEQUENCE [LARGE SCALE GENOMIC DNA]</scope>
    <source>
        <strain evidence="3 4">ND07</strain>
    </source>
</reference>
<dbReference type="RefSeq" id="WP_038411190.1">
    <property type="nucleotide sequence ID" value="NZ_CP009455.1"/>
</dbReference>
<evidence type="ECO:0000256" key="2">
    <source>
        <dbReference type="ARBA" id="ARBA00023054"/>
    </source>
</evidence>
<dbReference type="InterPro" id="IPR007838">
    <property type="entry name" value="Cell_div_ZapA-like"/>
</dbReference>
<dbReference type="InterPro" id="IPR036192">
    <property type="entry name" value="Cell_div_ZapA-like_sf"/>
</dbReference>
<dbReference type="Pfam" id="PF05164">
    <property type="entry name" value="ZapA"/>
    <property type="match status" value="1"/>
</dbReference>
<keyword evidence="4" id="KW-1185">Reference proteome</keyword>
<dbReference type="SUPFAM" id="SSF102829">
    <property type="entry name" value="Cell division protein ZapA-like"/>
    <property type="match status" value="1"/>
</dbReference>
<name>A0A089WMV5_9PSED</name>
<evidence type="ECO:0000256" key="1">
    <source>
        <dbReference type="ARBA" id="ARBA00010074"/>
    </source>
</evidence>
<dbReference type="Gene3D" id="3.30.160.880">
    <property type="entry name" value="Cell division protein ZapA protomer, N-terminal domain"/>
    <property type="match status" value="1"/>
</dbReference>
<sequence>MSLHAQPIKVVSILGTDYSIKAPDGQEETLAAAVRMLNTSLNDTKRQYPTLIGDKLLVLAALNLCSRQIALQHEHQHTLARTQAQIDATVDAIARTIAQP</sequence>
<dbReference type="eggNOG" id="COG3027">
    <property type="taxonomic scope" value="Bacteria"/>
</dbReference>
<dbReference type="KEGG" id="psw:LK03_04110"/>
<gene>
    <name evidence="3" type="ORF">LK03_04110</name>
</gene>
<evidence type="ECO:0000313" key="3">
    <source>
        <dbReference type="EMBL" id="AIR88484.1"/>
    </source>
</evidence>
<protein>
    <submittedName>
        <fullName evidence="3">ZapA</fullName>
    </submittedName>
</protein>
<dbReference type="EMBL" id="CP009455">
    <property type="protein sequence ID" value="AIR88484.1"/>
    <property type="molecule type" value="Genomic_DNA"/>
</dbReference>
<accession>A0A089WMV5</accession>
<dbReference type="Proteomes" id="UP000029493">
    <property type="component" value="Chromosome"/>
</dbReference>
<dbReference type="InterPro" id="IPR042233">
    <property type="entry name" value="Cell_div_ZapA_N"/>
</dbReference>